<dbReference type="InterPro" id="IPR009836">
    <property type="entry name" value="GRDP-like"/>
</dbReference>
<dbReference type="EMBL" id="JAQQWM010000005">
    <property type="protein sequence ID" value="KAK8064018.1"/>
    <property type="molecule type" value="Genomic_DNA"/>
</dbReference>
<dbReference type="Proteomes" id="UP001446871">
    <property type="component" value="Unassembled WGS sequence"/>
</dbReference>
<feature type="region of interest" description="Disordered" evidence="1">
    <location>
        <begin position="1"/>
        <end position="32"/>
    </location>
</feature>
<name>A0ABR1UYL2_9PEZI</name>
<reference evidence="2 3" key="1">
    <citation type="submission" date="2023-01" db="EMBL/GenBank/DDBJ databases">
        <title>Analysis of 21 Apiospora genomes using comparative genomics revels a genus with tremendous synthesis potential of carbohydrate active enzymes and secondary metabolites.</title>
        <authorList>
            <person name="Sorensen T."/>
        </authorList>
    </citation>
    <scope>NUCLEOTIDE SEQUENCE [LARGE SCALE GENOMIC DNA]</scope>
    <source>
        <strain evidence="2 3">CBS 83171</strain>
    </source>
</reference>
<dbReference type="Pfam" id="PF07173">
    <property type="entry name" value="GRDP-like"/>
    <property type="match status" value="1"/>
</dbReference>
<evidence type="ECO:0000256" key="1">
    <source>
        <dbReference type="SAM" id="MobiDB-lite"/>
    </source>
</evidence>
<sequence>MGGATDSDAGASSSAPAVQHPRHDAPPAYASSALSPETIGELNAAFSSLDLASISTTVTQETCLAHLKLLNTFQNLKEDVGYTDGLWQIYDSRVLSPNVRVDGNEGEKPEPERLLAMLREKRWALYLARAVDRYEAWWDIFPADPLREQDLAENSPKFAGFVECDSPQQLHFLPPIDVLMVWHAHMLNPRDYLEDCMRTGLKDLWNAGMPWNLVNEAIDTSFNYKPSDDSIEAWESLTGRRWNNVDDSITKALKCPSCNTVHEIPWTTCGMAEDSKSPDLDLKGEGYGDGLFAYTCHSCGTRMTREYLELAKFVKDTQLLLAQSQPMPGTFLDYKNGKPDPNLVNAMRAIDDQTFANRLIKMHLRSKVLELTKAHVIISRLDTPSLEDVRQMIEDAMKNQRVLRAVEDRSARQKFNVHLNSRSRVTVRKMMSRYWGNFTPFALELGGAVLRQGIFSEKMQKIDWLHSPAAKETIARLITKYHRFIDILAKNPGHVAVPTLDVDLAWHTHQLSPRAYYDYTNEKTDKLVDHDDKINETKLTTSFEWTSKVYQETFNEVYSECTCWYCESIRASHVSSVGRLFGLSNNEKIVEGFHKSGAAKLCPPDQSAHISSHNAVRFHDADPRKAKILQRIHDAQLLRLEEGYKKAQKRAQKKGRDIPPRDQYYYAWGYPYLMYGPFIVPVYYTPGMYYGGADPCQVSTGSGHTGACAGDRQLRNG</sequence>
<keyword evidence="3" id="KW-1185">Reference proteome</keyword>
<comment type="caution">
    <text evidence="2">The sequence shown here is derived from an EMBL/GenBank/DDBJ whole genome shotgun (WGS) entry which is preliminary data.</text>
</comment>
<evidence type="ECO:0000313" key="2">
    <source>
        <dbReference type="EMBL" id="KAK8064018.1"/>
    </source>
</evidence>
<feature type="compositionally biased region" description="Low complexity" evidence="1">
    <location>
        <begin position="1"/>
        <end position="15"/>
    </location>
</feature>
<dbReference type="PANTHER" id="PTHR34365">
    <property type="entry name" value="ENOLASE (DUF1399)"/>
    <property type="match status" value="1"/>
</dbReference>
<evidence type="ECO:0000313" key="3">
    <source>
        <dbReference type="Proteomes" id="UP001446871"/>
    </source>
</evidence>
<protein>
    <recommendedName>
        <fullName evidence="4">Alpha-ketoglutarate-dependent sulfonate dioxygenase</fullName>
    </recommendedName>
</protein>
<proteinExistence type="predicted"/>
<organism evidence="2 3">
    <name type="scientific">Apiospora saccharicola</name>
    <dbReference type="NCBI Taxonomy" id="335842"/>
    <lineage>
        <taxon>Eukaryota</taxon>
        <taxon>Fungi</taxon>
        <taxon>Dikarya</taxon>
        <taxon>Ascomycota</taxon>
        <taxon>Pezizomycotina</taxon>
        <taxon>Sordariomycetes</taxon>
        <taxon>Xylariomycetidae</taxon>
        <taxon>Amphisphaeriales</taxon>
        <taxon>Apiosporaceae</taxon>
        <taxon>Apiospora</taxon>
    </lineage>
</organism>
<gene>
    <name evidence="2" type="ORF">PG996_008670</name>
</gene>
<accession>A0ABR1UYL2</accession>
<dbReference type="PANTHER" id="PTHR34365:SF7">
    <property type="entry name" value="GLYCINE-RICH DOMAIN-CONTAINING PROTEIN 1"/>
    <property type="match status" value="1"/>
</dbReference>
<evidence type="ECO:0008006" key="4">
    <source>
        <dbReference type="Google" id="ProtNLM"/>
    </source>
</evidence>